<dbReference type="Proteomes" id="UP001415857">
    <property type="component" value="Unassembled WGS sequence"/>
</dbReference>
<feature type="region of interest" description="Disordered" evidence="6">
    <location>
        <begin position="228"/>
        <end position="266"/>
    </location>
</feature>
<dbReference type="EMBL" id="JBBPBK010000014">
    <property type="protein sequence ID" value="KAK9271050.1"/>
    <property type="molecule type" value="Genomic_DNA"/>
</dbReference>
<evidence type="ECO:0000256" key="5">
    <source>
        <dbReference type="ARBA" id="ARBA00023242"/>
    </source>
</evidence>
<sequence>MELQSNNQSSTSSDHHSRKQEAASLQLVPLQSQPEPGPGSTQAPTHGPSMGSISIQPPQQFPPTSFINSSSSSSTKVLAKKPYKDRHTKVDGRGRRIRMPAVCAARVFQLTRELGHKSDGETIEWLLQQAEPAIIAATGTGTIPANYSSLSLSQRSSGATISTPLSQSSPHPFHSTLALYDGSAAMLGFHHQLYPQITSSEHGDGGGVSGGDSGQDYLRRTFREDLFKESPNQNSTQTGGETSPSASKPERTGIQDQEPSSVRPSNVMAAPAMWAVAPASTNGGNGFWMLPVSGGGMAASTIGAGTTEPQMWTFPANGGQFMQRISFPGGGRMSPAQLESMGLGVSESNVGMMAGMNAYNSNGSIGLGMNLEQHHHHQDQRQASDSGDENLSAGSQ</sequence>
<evidence type="ECO:0000256" key="1">
    <source>
        <dbReference type="ARBA" id="ARBA00004123"/>
    </source>
</evidence>
<organism evidence="8 9">
    <name type="scientific">Liquidambar formosana</name>
    <name type="common">Formosan gum</name>
    <dbReference type="NCBI Taxonomy" id="63359"/>
    <lineage>
        <taxon>Eukaryota</taxon>
        <taxon>Viridiplantae</taxon>
        <taxon>Streptophyta</taxon>
        <taxon>Embryophyta</taxon>
        <taxon>Tracheophyta</taxon>
        <taxon>Spermatophyta</taxon>
        <taxon>Magnoliopsida</taxon>
        <taxon>eudicotyledons</taxon>
        <taxon>Gunneridae</taxon>
        <taxon>Pentapetalae</taxon>
        <taxon>Saxifragales</taxon>
        <taxon>Altingiaceae</taxon>
        <taxon>Liquidambar</taxon>
    </lineage>
</organism>
<dbReference type="PANTHER" id="PTHR31072">
    <property type="entry name" value="TRANSCRIPTION FACTOR TCP4-RELATED"/>
    <property type="match status" value="1"/>
</dbReference>
<feature type="region of interest" description="Disordered" evidence="6">
    <location>
        <begin position="1"/>
        <end position="93"/>
    </location>
</feature>
<keyword evidence="3" id="KW-0238">DNA-binding</keyword>
<dbReference type="GO" id="GO:0003700">
    <property type="term" value="F:DNA-binding transcription factor activity"/>
    <property type="evidence" value="ECO:0007669"/>
    <property type="project" value="InterPro"/>
</dbReference>
<feature type="compositionally biased region" description="Polar residues" evidence="6">
    <location>
        <begin position="230"/>
        <end position="246"/>
    </location>
</feature>
<feature type="region of interest" description="Disordered" evidence="6">
    <location>
        <begin position="367"/>
        <end position="396"/>
    </location>
</feature>
<accession>A0AAP0R6L2</accession>
<feature type="domain" description="TCP" evidence="7">
    <location>
        <begin position="83"/>
        <end position="137"/>
    </location>
</feature>
<keyword evidence="2" id="KW-0805">Transcription regulation</keyword>
<keyword evidence="5" id="KW-0539">Nucleus</keyword>
<feature type="compositionally biased region" description="Polar residues" evidence="6">
    <location>
        <begin position="29"/>
        <end position="44"/>
    </location>
</feature>
<feature type="compositionally biased region" description="Low complexity" evidence="6">
    <location>
        <begin position="52"/>
        <end position="74"/>
    </location>
</feature>
<dbReference type="InterPro" id="IPR017887">
    <property type="entry name" value="TF_TCP_subgr"/>
</dbReference>
<dbReference type="Pfam" id="PF03634">
    <property type="entry name" value="TCP"/>
    <property type="match status" value="1"/>
</dbReference>
<dbReference type="PROSITE" id="PS51369">
    <property type="entry name" value="TCP"/>
    <property type="match status" value="1"/>
</dbReference>
<proteinExistence type="predicted"/>
<gene>
    <name evidence="8" type="ORF">L1049_026639</name>
</gene>
<comment type="subcellular location">
    <subcellularLocation>
        <location evidence="1">Nucleus</location>
    </subcellularLocation>
</comment>
<dbReference type="AlphaFoldDB" id="A0AAP0R6L2"/>
<protein>
    <recommendedName>
        <fullName evidence="7">TCP domain-containing protein</fullName>
    </recommendedName>
</protein>
<comment type="caution">
    <text evidence="8">The sequence shown here is derived from an EMBL/GenBank/DDBJ whole genome shotgun (WGS) entry which is preliminary data.</text>
</comment>
<evidence type="ECO:0000259" key="7">
    <source>
        <dbReference type="PROSITE" id="PS51369"/>
    </source>
</evidence>
<evidence type="ECO:0000313" key="9">
    <source>
        <dbReference type="Proteomes" id="UP001415857"/>
    </source>
</evidence>
<keyword evidence="9" id="KW-1185">Reference proteome</keyword>
<evidence type="ECO:0000256" key="4">
    <source>
        <dbReference type="ARBA" id="ARBA00023163"/>
    </source>
</evidence>
<name>A0AAP0R6L2_LIQFO</name>
<feature type="compositionally biased region" description="Basic residues" evidence="6">
    <location>
        <begin position="78"/>
        <end position="87"/>
    </location>
</feature>
<evidence type="ECO:0000313" key="8">
    <source>
        <dbReference type="EMBL" id="KAK9271050.1"/>
    </source>
</evidence>
<evidence type="ECO:0000256" key="2">
    <source>
        <dbReference type="ARBA" id="ARBA00023015"/>
    </source>
</evidence>
<evidence type="ECO:0000256" key="6">
    <source>
        <dbReference type="SAM" id="MobiDB-lite"/>
    </source>
</evidence>
<reference evidence="8 9" key="1">
    <citation type="journal article" date="2024" name="Plant J.">
        <title>Genome sequences and population genomics reveal climatic adaptation and genomic divergence between two closely related sweetgum species.</title>
        <authorList>
            <person name="Xu W.Q."/>
            <person name="Ren C.Q."/>
            <person name="Zhang X.Y."/>
            <person name="Comes H.P."/>
            <person name="Liu X.H."/>
            <person name="Li Y.G."/>
            <person name="Kettle C.J."/>
            <person name="Jalonen R."/>
            <person name="Gaisberger H."/>
            <person name="Ma Y.Z."/>
            <person name="Qiu Y.X."/>
        </authorList>
    </citation>
    <scope>NUCLEOTIDE SEQUENCE [LARGE SCALE GENOMIC DNA]</scope>
    <source>
        <strain evidence="8">Hangzhou</strain>
    </source>
</reference>
<evidence type="ECO:0000256" key="3">
    <source>
        <dbReference type="ARBA" id="ARBA00023125"/>
    </source>
</evidence>
<keyword evidence="4" id="KW-0804">Transcription</keyword>
<feature type="compositionally biased region" description="Polar residues" evidence="6">
    <location>
        <begin position="254"/>
        <end position="264"/>
    </location>
</feature>
<dbReference type="GO" id="GO:0005634">
    <property type="term" value="C:nucleus"/>
    <property type="evidence" value="ECO:0007669"/>
    <property type="project" value="UniProtKB-SubCell"/>
</dbReference>
<dbReference type="PANTHER" id="PTHR31072:SF108">
    <property type="entry name" value="TRANSCRIPTION FACTOR TCP22-RELATED"/>
    <property type="match status" value="1"/>
</dbReference>
<dbReference type="InterPro" id="IPR005333">
    <property type="entry name" value="Transcription_factor_TCP"/>
</dbReference>
<dbReference type="GO" id="GO:0043565">
    <property type="term" value="F:sequence-specific DNA binding"/>
    <property type="evidence" value="ECO:0007669"/>
    <property type="project" value="TreeGrafter"/>
</dbReference>
<feature type="compositionally biased region" description="Polar residues" evidence="6">
    <location>
        <begin position="1"/>
        <end position="12"/>
    </location>
</feature>